<dbReference type="PANTHER" id="PTHR43405">
    <property type="entry name" value="GLYCOSYL HYDROLASE DIGH"/>
    <property type="match status" value="1"/>
</dbReference>
<feature type="domain" description="ThuA-like" evidence="1">
    <location>
        <begin position="403"/>
        <end position="599"/>
    </location>
</feature>
<dbReference type="AlphaFoldDB" id="A0A211ZUL8"/>
<keyword evidence="3" id="KW-1185">Reference proteome</keyword>
<evidence type="ECO:0000313" key="3">
    <source>
        <dbReference type="Proteomes" id="UP000196655"/>
    </source>
</evidence>
<dbReference type="OrthoDB" id="7536405at2"/>
<dbReference type="PANTHER" id="PTHR43405:SF1">
    <property type="entry name" value="GLYCOSYL HYDROLASE DIGH"/>
    <property type="match status" value="1"/>
</dbReference>
<dbReference type="STRING" id="1122125.GCA_000423185_02350"/>
<comment type="caution">
    <text evidence="2">The sequence shown here is derived from an EMBL/GenBank/DDBJ whole genome shotgun (WGS) entry which is preliminary data.</text>
</comment>
<protein>
    <recommendedName>
        <fullName evidence="1">ThuA-like domain-containing protein</fullName>
    </recommendedName>
</protein>
<dbReference type="Pfam" id="PF06283">
    <property type="entry name" value="ThuA"/>
    <property type="match status" value="1"/>
</dbReference>
<dbReference type="InterPro" id="IPR052177">
    <property type="entry name" value="Divisome_Glycosyl_Hydrolase"/>
</dbReference>
<evidence type="ECO:0000313" key="2">
    <source>
        <dbReference type="EMBL" id="OWJ68904.1"/>
    </source>
</evidence>
<dbReference type="RefSeq" id="WP_088149347.1">
    <property type="nucleotide sequence ID" value="NZ_NHON01000002.1"/>
</dbReference>
<dbReference type="InterPro" id="IPR029062">
    <property type="entry name" value="Class_I_gatase-like"/>
</dbReference>
<dbReference type="InterPro" id="IPR029010">
    <property type="entry name" value="ThuA-like"/>
</dbReference>
<organism evidence="2 3">
    <name type="scientific">Inquilinus limosus</name>
    <dbReference type="NCBI Taxonomy" id="171674"/>
    <lineage>
        <taxon>Bacteria</taxon>
        <taxon>Pseudomonadati</taxon>
        <taxon>Pseudomonadota</taxon>
        <taxon>Alphaproteobacteria</taxon>
        <taxon>Rhodospirillales</taxon>
        <taxon>Rhodospirillaceae</taxon>
        <taxon>Inquilinus</taxon>
    </lineage>
</organism>
<dbReference type="SUPFAM" id="SSF52317">
    <property type="entry name" value="Class I glutamine amidotransferase-like"/>
    <property type="match status" value="1"/>
</dbReference>
<sequence length="702" mass="77927">MPDTVAPSAGGLRTADWYKSATRWTQLTLAEDDPIRFDPEFWIDLFRRSKSNATCLSAGGYIAYYPSKVPFHYVSQYLGDTDPFGTLVEGARRLGMHVMARVDPHAIHQDAADAHPEWIAVDRDGNRRRHWAYPSVWVTCAYSGYNFEFMPQVVREITRNYDIDAIFANRWQGHGVCYCETCRRNFRDASGHDLPLDANPEDPAWLAWTAWRRTVLSRLVVEWDEAMKAIKPNTSFIPNMGGVSLMEFDLKLIEKHCPFLVVDDQGRRGTEPVWMSGRNGKRMRATFRDRPVVLITSIGPEEKYRWKDAVTTGPEIRSWMLDGVVQGMLPWFTKFNGVVPDQRWVAPVVDSFGLHAALEPVLAATRPAAEIAILDPATTLRHHGPDTRREAEADDLGVYQALVEEKLPFEMLSDQAMTPERLDRFKVVILANATCLSDAQCAALEAYVARGGGVVAAHETSTRDENNRPRGTLALARLLGVTVTRPPRAGVQNSYVALNGRHPISEGYDGAARIIGGTRLIGVEAAVDAEVPFLYVPDFPDLPMEEVYPREAPRGAAVVARRHPGGGRTVYIPWNIGGIFWEVLAADHQRLIANAVRWALGKRPDVEVTGRSVLDVALRENQDGLVVALQNLTNPMMMKGPTRETYPVGRQEVSVAIPVGRAFAGARLLVAGEAAEAEVEAGRVTVTVPAIELVEAVHITWA</sequence>
<dbReference type="Proteomes" id="UP000196655">
    <property type="component" value="Unassembled WGS sequence"/>
</dbReference>
<accession>A0A211ZUL8</accession>
<dbReference type="Gene3D" id="3.40.50.880">
    <property type="match status" value="1"/>
</dbReference>
<dbReference type="SUPFAM" id="SSF51445">
    <property type="entry name" value="(Trans)glycosidases"/>
    <property type="match status" value="1"/>
</dbReference>
<dbReference type="Pfam" id="PF14871">
    <property type="entry name" value="GHL6"/>
    <property type="match status" value="1"/>
</dbReference>
<reference evidence="3" key="1">
    <citation type="submission" date="2017-05" db="EMBL/GenBank/DDBJ databases">
        <authorList>
            <person name="Macchi M."/>
            <person name="Festa S."/>
            <person name="Coppotelli B.M."/>
            <person name="Morelli I.S."/>
        </authorList>
    </citation>
    <scope>NUCLEOTIDE SEQUENCE [LARGE SCALE GENOMIC DNA]</scope>
    <source>
        <strain evidence="3">I</strain>
    </source>
</reference>
<dbReference type="EMBL" id="NHON01000002">
    <property type="protein sequence ID" value="OWJ68904.1"/>
    <property type="molecule type" value="Genomic_DNA"/>
</dbReference>
<dbReference type="InterPro" id="IPR017853">
    <property type="entry name" value="GH"/>
</dbReference>
<evidence type="ECO:0000259" key="1">
    <source>
        <dbReference type="Pfam" id="PF06283"/>
    </source>
</evidence>
<dbReference type="InterPro" id="IPR028212">
    <property type="entry name" value="GHL6"/>
</dbReference>
<gene>
    <name evidence="2" type="ORF">BWR60_02115</name>
</gene>
<dbReference type="Gene3D" id="3.20.20.80">
    <property type="entry name" value="Glycosidases"/>
    <property type="match status" value="2"/>
</dbReference>
<proteinExistence type="predicted"/>
<dbReference type="CDD" id="cd03143">
    <property type="entry name" value="A4_beta-galactosidase_middle_domain"/>
    <property type="match status" value="1"/>
</dbReference>
<name>A0A211ZUL8_9PROT</name>